<name>A0ACC2UB30_9FUNG</name>
<sequence>MGVDKLRETLSLRLTELIEISLPEMRAKVKELLDAAQKDLEALPPPLSENPKIELLSRIRSYSDTIKDILEARAENKEVLPKDRHSFQRLQFRYCKETSSAHYPCSQGHQKITNPVYPI</sequence>
<evidence type="ECO:0000313" key="1">
    <source>
        <dbReference type="EMBL" id="KAJ9083771.1"/>
    </source>
</evidence>
<comment type="caution">
    <text evidence="1">The sequence shown here is derived from an EMBL/GenBank/DDBJ whole genome shotgun (WGS) entry which is preliminary data.</text>
</comment>
<dbReference type="Proteomes" id="UP001165960">
    <property type="component" value="Unassembled WGS sequence"/>
</dbReference>
<dbReference type="EMBL" id="QTSX02000935">
    <property type="protein sequence ID" value="KAJ9083771.1"/>
    <property type="molecule type" value="Genomic_DNA"/>
</dbReference>
<gene>
    <name evidence="1" type="ORF">DSO57_1031395</name>
</gene>
<accession>A0ACC2UB30</accession>
<reference evidence="1" key="1">
    <citation type="submission" date="2022-04" db="EMBL/GenBank/DDBJ databases">
        <title>Genome of the entomopathogenic fungus Entomophthora muscae.</title>
        <authorList>
            <person name="Elya C."/>
            <person name="Lovett B.R."/>
            <person name="Lee E."/>
            <person name="Macias A.M."/>
            <person name="Hajek A.E."/>
            <person name="De Bivort B.L."/>
            <person name="Kasson M.T."/>
            <person name="De Fine Licht H.H."/>
            <person name="Stajich J.E."/>
        </authorList>
    </citation>
    <scope>NUCLEOTIDE SEQUENCE</scope>
    <source>
        <strain evidence="1">Berkeley</strain>
    </source>
</reference>
<keyword evidence="2" id="KW-1185">Reference proteome</keyword>
<organism evidence="1 2">
    <name type="scientific">Entomophthora muscae</name>
    <dbReference type="NCBI Taxonomy" id="34485"/>
    <lineage>
        <taxon>Eukaryota</taxon>
        <taxon>Fungi</taxon>
        <taxon>Fungi incertae sedis</taxon>
        <taxon>Zoopagomycota</taxon>
        <taxon>Entomophthoromycotina</taxon>
        <taxon>Entomophthoromycetes</taxon>
        <taxon>Entomophthorales</taxon>
        <taxon>Entomophthoraceae</taxon>
        <taxon>Entomophthora</taxon>
    </lineage>
</organism>
<protein>
    <submittedName>
        <fullName evidence="1">Uncharacterized protein</fullName>
    </submittedName>
</protein>
<proteinExistence type="predicted"/>
<evidence type="ECO:0000313" key="2">
    <source>
        <dbReference type="Proteomes" id="UP001165960"/>
    </source>
</evidence>